<organism evidence="3 4">
    <name type="scientific">Hyalella azteca</name>
    <name type="common">Amphipod</name>
    <dbReference type="NCBI Taxonomy" id="294128"/>
    <lineage>
        <taxon>Eukaryota</taxon>
        <taxon>Metazoa</taxon>
        <taxon>Ecdysozoa</taxon>
        <taxon>Arthropoda</taxon>
        <taxon>Crustacea</taxon>
        <taxon>Multicrustacea</taxon>
        <taxon>Malacostraca</taxon>
        <taxon>Eumalacostraca</taxon>
        <taxon>Peracarida</taxon>
        <taxon>Amphipoda</taxon>
        <taxon>Senticaudata</taxon>
        <taxon>Talitrida</taxon>
        <taxon>Talitroidea</taxon>
        <taxon>Hyalellidae</taxon>
        <taxon>Hyalella</taxon>
    </lineage>
</organism>
<feature type="region of interest" description="Disordered" evidence="1">
    <location>
        <begin position="213"/>
        <end position="275"/>
    </location>
</feature>
<keyword evidence="3" id="KW-1185">Reference proteome</keyword>
<protein>
    <submittedName>
        <fullName evidence="4">Uncharacterized protein LOC108676221</fullName>
    </submittedName>
</protein>
<dbReference type="KEGG" id="hazt:108676221"/>
<dbReference type="GeneID" id="108676221"/>
<dbReference type="Proteomes" id="UP000694843">
    <property type="component" value="Unplaced"/>
</dbReference>
<feature type="region of interest" description="Disordered" evidence="1">
    <location>
        <begin position="148"/>
        <end position="174"/>
    </location>
</feature>
<dbReference type="RefSeq" id="XP_018019763.1">
    <property type="nucleotide sequence ID" value="XM_018164274.2"/>
</dbReference>
<reference evidence="4" key="1">
    <citation type="submission" date="2025-08" db="UniProtKB">
        <authorList>
            <consortium name="RefSeq"/>
        </authorList>
    </citation>
    <scope>IDENTIFICATION</scope>
    <source>
        <tissue evidence="4">Whole organism</tissue>
    </source>
</reference>
<keyword evidence="2" id="KW-0472">Membrane</keyword>
<accession>A0A8B7P169</accession>
<feature type="compositionally biased region" description="Low complexity" evidence="1">
    <location>
        <begin position="162"/>
        <end position="172"/>
    </location>
</feature>
<dbReference type="AlphaFoldDB" id="A0A8B7P169"/>
<gene>
    <name evidence="4" type="primary">LOC108676221</name>
</gene>
<keyword evidence="2" id="KW-1133">Transmembrane helix</keyword>
<evidence type="ECO:0000256" key="1">
    <source>
        <dbReference type="SAM" id="MobiDB-lite"/>
    </source>
</evidence>
<evidence type="ECO:0000256" key="2">
    <source>
        <dbReference type="SAM" id="Phobius"/>
    </source>
</evidence>
<feature type="transmembrane region" description="Helical" evidence="2">
    <location>
        <begin position="58"/>
        <end position="83"/>
    </location>
</feature>
<feature type="transmembrane region" description="Helical" evidence="2">
    <location>
        <begin position="30"/>
        <end position="52"/>
    </location>
</feature>
<dbReference type="OrthoDB" id="6347814at2759"/>
<feature type="compositionally biased region" description="Basic and acidic residues" evidence="1">
    <location>
        <begin position="265"/>
        <end position="275"/>
    </location>
</feature>
<feature type="compositionally biased region" description="Polar residues" evidence="1">
    <location>
        <begin position="217"/>
        <end position="244"/>
    </location>
</feature>
<evidence type="ECO:0000313" key="4">
    <source>
        <dbReference type="RefSeq" id="XP_018019763.1"/>
    </source>
</evidence>
<sequence>MTLSAQISRPTDRDLRIMALLSTERGRRSAIISSIQCLLSVVGSMGIILIFAGIPQLIYAPVVTVTNVVTFLVGALLLSVMVAGNACISYKFRPPDFQDIAGVLSEGQSVPIDDKPPNYEDLGFSDALPPDYYSVVCERKSMSPGCSTLDVAPTHTHGTRGSGKSSSSNEGSQDNLQRLWEPILPVDVRPRSGSSSSALSTYVDPSKWDRIRRKTVADSSQSSNRVNQYTRSASNSNDVGTNAFRSRSSSLLRSISLAPTPSLDAEQRVNEQRQP</sequence>
<feature type="compositionally biased region" description="Low complexity" evidence="1">
    <location>
        <begin position="245"/>
        <end position="257"/>
    </location>
</feature>
<keyword evidence="2" id="KW-0812">Transmembrane</keyword>
<name>A0A8B7P169_HYAAZ</name>
<evidence type="ECO:0000313" key="3">
    <source>
        <dbReference type="Proteomes" id="UP000694843"/>
    </source>
</evidence>
<proteinExistence type="predicted"/>